<gene>
    <name evidence="6" type="ORF">EVA95_01720</name>
</gene>
<dbReference type="Gene3D" id="1.10.579.10">
    <property type="entry name" value="DNA Cyclobutane Dipyrimidine Photolyase, subunit A, domain 3"/>
    <property type="match status" value="1"/>
</dbReference>
<dbReference type="PANTHER" id="PTHR11455">
    <property type="entry name" value="CRYPTOCHROME"/>
    <property type="match status" value="1"/>
</dbReference>
<keyword evidence="6" id="KW-0456">Lyase</keyword>
<dbReference type="Gene3D" id="1.25.40.80">
    <property type="match status" value="1"/>
</dbReference>
<dbReference type="InterPro" id="IPR036155">
    <property type="entry name" value="Crypto/Photolyase_N_sf"/>
</dbReference>
<evidence type="ECO:0000313" key="7">
    <source>
        <dbReference type="Proteomes" id="UP000319384"/>
    </source>
</evidence>
<dbReference type="SUPFAM" id="SSF52425">
    <property type="entry name" value="Cryptochrome/photolyase, N-terminal domain"/>
    <property type="match status" value="1"/>
</dbReference>
<dbReference type="InterPro" id="IPR002081">
    <property type="entry name" value="Cryptochrome/DNA_photolyase_1"/>
</dbReference>
<dbReference type="PANTHER" id="PTHR11455:SF9">
    <property type="entry name" value="CRYPTOCHROME CIRCADIAN CLOCK 5 ISOFORM X1"/>
    <property type="match status" value="1"/>
</dbReference>
<dbReference type="AlphaFoldDB" id="A0A520MZW0"/>
<dbReference type="InterPro" id="IPR005101">
    <property type="entry name" value="Cryptochr/Photolyase_FAD-bd"/>
</dbReference>
<dbReference type="Gene3D" id="3.40.50.620">
    <property type="entry name" value="HUPs"/>
    <property type="match status" value="1"/>
</dbReference>
<dbReference type="GO" id="GO:0003904">
    <property type="term" value="F:deoxyribodipyrimidine photo-lyase activity"/>
    <property type="evidence" value="ECO:0007669"/>
    <property type="project" value="TreeGrafter"/>
</dbReference>
<evidence type="ECO:0000256" key="1">
    <source>
        <dbReference type="ARBA" id="ARBA00001932"/>
    </source>
</evidence>
<accession>A0A520MZW0</accession>
<dbReference type="EMBL" id="SHBH01000008">
    <property type="protein sequence ID" value="RZO26713.1"/>
    <property type="molecule type" value="Genomic_DNA"/>
</dbReference>
<dbReference type="InterPro" id="IPR036134">
    <property type="entry name" value="Crypto/Photolyase_FAD-like_sf"/>
</dbReference>
<dbReference type="Proteomes" id="UP000319384">
    <property type="component" value="Unassembled WGS sequence"/>
</dbReference>
<dbReference type="SUPFAM" id="SSF48173">
    <property type="entry name" value="Cryptochrome/photolyase FAD-binding domain"/>
    <property type="match status" value="1"/>
</dbReference>
<evidence type="ECO:0000256" key="4">
    <source>
        <dbReference type="PIRSR" id="PIRSR602081-1"/>
    </source>
</evidence>
<name>A0A520MZW0_9GAMM</name>
<comment type="cofactor">
    <cofactor evidence="1">
        <name>(6R)-5,10-methylene-5,6,7,8-tetrahydrofolate</name>
        <dbReference type="ChEBI" id="CHEBI:15636"/>
    </cofactor>
</comment>
<feature type="binding site" evidence="4">
    <location>
        <position position="207"/>
    </location>
    <ligand>
        <name>FAD</name>
        <dbReference type="ChEBI" id="CHEBI:57692"/>
    </ligand>
</feature>
<evidence type="ECO:0000256" key="3">
    <source>
        <dbReference type="ARBA" id="ARBA00022827"/>
    </source>
</evidence>
<dbReference type="GO" id="GO:0071949">
    <property type="term" value="F:FAD binding"/>
    <property type="evidence" value="ECO:0007669"/>
    <property type="project" value="TreeGrafter"/>
</dbReference>
<evidence type="ECO:0000313" key="6">
    <source>
        <dbReference type="EMBL" id="RZO26713.1"/>
    </source>
</evidence>
<feature type="domain" description="Photolyase/cryptochrome alpha/beta" evidence="5">
    <location>
        <begin position="1"/>
        <end position="127"/>
    </location>
</feature>
<evidence type="ECO:0000256" key="2">
    <source>
        <dbReference type="ARBA" id="ARBA00022630"/>
    </source>
</evidence>
<dbReference type="GO" id="GO:0003677">
    <property type="term" value="F:DNA binding"/>
    <property type="evidence" value="ECO:0007669"/>
    <property type="project" value="TreeGrafter"/>
</dbReference>
<dbReference type="InterPro" id="IPR006050">
    <property type="entry name" value="DNA_photolyase_N"/>
</dbReference>
<comment type="caution">
    <text evidence="6">The sequence shown here is derived from an EMBL/GenBank/DDBJ whole genome shotgun (WGS) entry which is preliminary data.</text>
</comment>
<organism evidence="6 7">
    <name type="scientific">SAR86 cluster bacterium</name>
    <dbReference type="NCBI Taxonomy" id="2030880"/>
    <lineage>
        <taxon>Bacteria</taxon>
        <taxon>Pseudomonadati</taxon>
        <taxon>Pseudomonadota</taxon>
        <taxon>Gammaproteobacteria</taxon>
        <taxon>SAR86 cluster</taxon>
    </lineage>
</organism>
<proteinExistence type="predicted"/>
<dbReference type="Pfam" id="PF00875">
    <property type="entry name" value="DNA_photolyase"/>
    <property type="match status" value="1"/>
</dbReference>
<reference evidence="6 7" key="1">
    <citation type="submission" date="2019-02" db="EMBL/GenBank/DDBJ databases">
        <title>Prokaryotic population dynamics and viral predation in marine succession experiment using metagenomics: the confinement effect.</title>
        <authorList>
            <person name="Haro-Moreno J.M."/>
            <person name="Rodriguez-Valera F."/>
            <person name="Lopez-Perez M."/>
        </authorList>
    </citation>
    <scope>NUCLEOTIDE SEQUENCE [LARGE SCALE GENOMIC DNA]</scope>
    <source>
        <strain evidence="6">MED-G162</strain>
    </source>
</reference>
<sequence>MIDIVILNRNLRLHDNAALFYGSLRSNYIVIYLYDENYWEANGKSTRQLKFSNDCIEELDNSLQDIGSEINIFEGSFNDLKKWIEANFIDYFIHMNHCTDISYFRKGFEKFKKDFGSKLRVYDDFGLQLTNFDRDAWSKNWNRIMHADLLKSPMINKNANEINLIKFNDYKNKTKGKFVELPNIQKGGSSEAKELLESFLKNRCDGYRTKMSSPSLSEDSCSRLSPHFTYGSISIRQVYQRLNELLPFSDHKVDLYSFKKRLYWHCHFVQKLHTEPELEFHSMHRMCDKLRTEYDDEMIDKWIKGETGFPFLDACMKFLNANGWINFRMRAMIMSFASYNMWQPWQKTSPLLAKLFTDYEPGVHISQVQMQSGVTGINLPRIYSVSKQSMDQDPNAEWTKKLLPQLDNFDPKLIHNAELNGSYIPQIVNLKTSAKFARDQIWGIRKSIEFKNEARKVYLKHGSRRKRYSNTS</sequence>
<keyword evidence="2 4" id="KW-0285">Flavoprotein</keyword>
<dbReference type="Pfam" id="PF03441">
    <property type="entry name" value="FAD_binding_7"/>
    <property type="match status" value="1"/>
</dbReference>
<dbReference type="PROSITE" id="PS51645">
    <property type="entry name" value="PHR_CRY_ALPHA_BETA"/>
    <property type="match status" value="1"/>
</dbReference>
<dbReference type="InterPro" id="IPR014729">
    <property type="entry name" value="Rossmann-like_a/b/a_fold"/>
</dbReference>
<feature type="binding site" evidence="4">
    <location>
        <position position="258"/>
    </location>
    <ligand>
        <name>FAD</name>
        <dbReference type="ChEBI" id="CHEBI:57692"/>
    </ligand>
</feature>
<comment type="cofactor">
    <cofactor evidence="4">
        <name>FAD</name>
        <dbReference type="ChEBI" id="CHEBI:57692"/>
    </cofactor>
    <text evidence="4">Binds 1 FAD per subunit.</text>
</comment>
<evidence type="ECO:0000259" key="5">
    <source>
        <dbReference type="PROSITE" id="PS51645"/>
    </source>
</evidence>
<keyword evidence="3 4" id="KW-0274">FAD</keyword>
<protein>
    <submittedName>
        <fullName evidence="6">Deoxyribodipyrimidine photo-lyase/cryptochrome family protein</fullName>
    </submittedName>
</protein>